<sequence>MFKTIQTYIDAKLLRFITWYLKRNVQFSQEVFYQIPYVAIIKDLKNYMIAALLACWFLVIVLCYSGDPLTLSFIFFITLCPLYGIHSTLKAMKKCYEYKFEHRDFFL</sequence>
<dbReference type="Proteomes" id="UP000256514">
    <property type="component" value="Unassembled WGS sequence"/>
</dbReference>
<evidence type="ECO:0000313" key="2">
    <source>
        <dbReference type="EMBL" id="RDU67416.1"/>
    </source>
</evidence>
<keyword evidence="1" id="KW-0472">Membrane</keyword>
<evidence type="ECO:0000256" key="1">
    <source>
        <dbReference type="SAM" id="Phobius"/>
    </source>
</evidence>
<protein>
    <submittedName>
        <fullName evidence="2">Uncharacterized protein</fullName>
    </submittedName>
</protein>
<evidence type="ECO:0000313" key="3">
    <source>
        <dbReference type="Proteomes" id="UP000256514"/>
    </source>
</evidence>
<name>A0A3D8IR74_9HELI</name>
<comment type="caution">
    <text evidence="2">The sequence shown here is derived from an EMBL/GenBank/DDBJ whole genome shotgun (WGS) entry which is preliminary data.</text>
</comment>
<feature type="transmembrane region" description="Helical" evidence="1">
    <location>
        <begin position="47"/>
        <end position="65"/>
    </location>
</feature>
<keyword evidence="1" id="KW-1133">Transmembrane helix</keyword>
<keyword evidence="1" id="KW-0812">Transmembrane</keyword>
<reference evidence="2 3" key="1">
    <citation type="submission" date="2018-04" db="EMBL/GenBank/DDBJ databases">
        <title>Novel Campyloabacter and Helicobacter Species and Strains.</title>
        <authorList>
            <person name="Mannion A.J."/>
            <person name="Shen Z."/>
            <person name="Fox J.G."/>
        </authorList>
    </citation>
    <scope>NUCLEOTIDE SEQUENCE [LARGE SCALE GENOMIC DNA]</scope>
    <source>
        <strain evidence="2 3">MIT 12-6600</strain>
    </source>
</reference>
<accession>A0A3D8IR74</accession>
<gene>
    <name evidence="2" type="ORF">CQA54_05455</name>
</gene>
<proteinExistence type="predicted"/>
<feature type="transmembrane region" description="Helical" evidence="1">
    <location>
        <begin position="71"/>
        <end position="89"/>
    </location>
</feature>
<dbReference type="AlphaFoldDB" id="A0A3D8IR74"/>
<organism evidence="2 3">
    <name type="scientific">Helicobacter equorum</name>
    <dbReference type="NCBI Taxonomy" id="361872"/>
    <lineage>
        <taxon>Bacteria</taxon>
        <taxon>Pseudomonadati</taxon>
        <taxon>Campylobacterota</taxon>
        <taxon>Epsilonproteobacteria</taxon>
        <taxon>Campylobacterales</taxon>
        <taxon>Helicobacteraceae</taxon>
        <taxon>Helicobacter</taxon>
    </lineage>
</organism>
<dbReference type="EMBL" id="NXLT01000003">
    <property type="protein sequence ID" value="RDU67416.1"/>
    <property type="molecule type" value="Genomic_DNA"/>
</dbReference>
<keyword evidence="3" id="KW-1185">Reference proteome</keyword>